<dbReference type="Proteomes" id="UP000195953">
    <property type="component" value="Chromosome 1"/>
</dbReference>
<dbReference type="InterPro" id="IPR036737">
    <property type="entry name" value="OmpA-like_sf"/>
</dbReference>
<reference evidence="11 13" key="1">
    <citation type="submission" date="2017-05" db="EMBL/GenBank/DDBJ databases">
        <authorList>
            <person name="Blom J."/>
        </authorList>
    </citation>
    <scope>NUCLEOTIDE SEQUENCE [LARGE SCALE GENOMIC DNA]</scope>
    <source>
        <strain evidence="11">PD885</strain>
    </source>
</reference>
<dbReference type="AlphaFoldDB" id="A0A1Y6H7X0"/>
<protein>
    <submittedName>
        <fullName evidence="12">Flagellar motor protein MotD</fullName>
    </submittedName>
    <submittedName>
        <fullName evidence="11">Motility protein B</fullName>
    </submittedName>
</protein>
<keyword evidence="12" id="KW-0966">Cell projection</keyword>
<dbReference type="Pfam" id="PF00691">
    <property type="entry name" value="OmpA"/>
    <property type="match status" value="1"/>
</dbReference>
<sequence>MACRRKHHEEHGNHEAWAIPYADLMTLLLAFFVVMYAISSLNEGKYKVVAQAFTTAFGGSSNAASPVQIGKTQTQGADYDRPSVIKADAPMADPNRPTDPTLLPSIAAQMRMPVSLRNQAQLARAQRQMDAVAQQLSKTLSPLIDKKLITIRRNDLWIEVEINSDILFGTGSAALASTARATLSTLASVLRDAPNGVRVEGYTDNQPIATAQFPSNWELSAARAASVVHLFADDGIAPQRLAMVGYGEFRARADNSTEAGRNANRRVVLIILADSAGSLAPDPPSQMHATAAGAPKLPKSGGGQTAVTTVSGTNSVPAVIQGVQ</sequence>
<dbReference type="GeneID" id="61894388"/>
<dbReference type="NCBIfam" id="NF006541">
    <property type="entry name" value="PRK09038.1"/>
    <property type="match status" value="1"/>
</dbReference>
<comment type="subcellular location">
    <subcellularLocation>
        <location evidence="1">Cell membrane</location>
        <topology evidence="1">Single-pass membrane protein</topology>
    </subcellularLocation>
</comment>
<dbReference type="PROSITE" id="PS51123">
    <property type="entry name" value="OMPA_2"/>
    <property type="match status" value="1"/>
</dbReference>
<evidence type="ECO:0000256" key="3">
    <source>
        <dbReference type="ARBA" id="ARBA00022475"/>
    </source>
</evidence>
<evidence type="ECO:0000256" key="6">
    <source>
        <dbReference type="ARBA" id="ARBA00023136"/>
    </source>
</evidence>
<evidence type="ECO:0000313" key="14">
    <source>
        <dbReference type="Proteomes" id="UP000195953"/>
    </source>
</evidence>
<dbReference type="Gene3D" id="3.30.1330.60">
    <property type="entry name" value="OmpA-like domain"/>
    <property type="match status" value="1"/>
</dbReference>
<keyword evidence="12" id="KW-0282">Flagellum</keyword>
<dbReference type="InterPro" id="IPR050330">
    <property type="entry name" value="Bact_OuterMem_StrucFunc"/>
</dbReference>
<evidence type="ECO:0000256" key="5">
    <source>
        <dbReference type="ARBA" id="ARBA00022989"/>
    </source>
</evidence>
<dbReference type="Proteomes" id="UP000195877">
    <property type="component" value="Chromosome 1"/>
</dbReference>
<dbReference type="GO" id="GO:0005886">
    <property type="term" value="C:plasma membrane"/>
    <property type="evidence" value="ECO:0007669"/>
    <property type="project" value="UniProtKB-SubCell"/>
</dbReference>
<gene>
    <name evidence="11" type="primary">motB_2</name>
    <name evidence="12" type="ORF">PD5205_01984</name>
    <name evidence="11" type="ORF">PD885_02002</name>
</gene>
<dbReference type="PANTHER" id="PTHR30329:SF20">
    <property type="entry name" value="EXPORTED PROTEIN"/>
    <property type="match status" value="1"/>
</dbReference>
<evidence type="ECO:0000256" key="4">
    <source>
        <dbReference type="ARBA" id="ARBA00022692"/>
    </source>
</evidence>
<keyword evidence="5 9" id="KW-1133">Transmembrane helix</keyword>
<evidence type="ECO:0000256" key="2">
    <source>
        <dbReference type="ARBA" id="ARBA00008914"/>
    </source>
</evidence>
<evidence type="ECO:0000256" key="1">
    <source>
        <dbReference type="ARBA" id="ARBA00004162"/>
    </source>
</evidence>
<dbReference type="STRING" id="48664.BER92_09565"/>
<evidence type="ECO:0000313" key="11">
    <source>
        <dbReference type="EMBL" id="SMQ99246.1"/>
    </source>
</evidence>
<keyword evidence="12" id="KW-0969">Cilium</keyword>
<dbReference type="SUPFAM" id="SSF103088">
    <property type="entry name" value="OmpA-like"/>
    <property type="match status" value="1"/>
</dbReference>
<evidence type="ECO:0000259" key="10">
    <source>
        <dbReference type="PROSITE" id="PS51123"/>
    </source>
</evidence>
<keyword evidence="3" id="KW-1003">Cell membrane</keyword>
<evidence type="ECO:0000313" key="12">
    <source>
        <dbReference type="EMBL" id="SMR03287.1"/>
    </source>
</evidence>
<evidence type="ECO:0000256" key="7">
    <source>
        <dbReference type="PROSITE-ProRule" id="PRU00473"/>
    </source>
</evidence>
<keyword evidence="4 9" id="KW-0812">Transmembrane</keyword>
<keyword evidence="13" id="KW-1185">Reference proteome</keyword>
<evidence type="ECO:0000256" key="9">
    <source>
        <dbReference type="SAM" id="Phobius"/>
    </source>
</evidence>
<dbReference type="PANTHER" id="PTHR30329">
    <property type="entry name" value="STATOR ELEMENT OF FLAGELLAR MOTOR COMPLEX"/>
    <property type="match status" value="1"/>
</dbReference>
<dbReference type="InterPro" id="IPR025713">
    <property type="entry name" value="MotB-like_N_dom"/>
</dbReference>
<dbReference type="InterPro" id="IPR006665">
    <property type="entry name" value="OmpA-like"/>
</dbReference>
<dbReference type="eggNOG" id="COG1360">
    <property type="taxonomic scope" value="Bacteria"/>
</dbReference>
<keyword evidence="6 7" id="KW-0472">Membrane</keyword>
<feature type="domain" description="OmpA-like" evidence="10">
    <location>
        <begin position="155"/>
        <end position="275"/>
    </location>
</feature>
<dbReference type="OrthoDB" id="9815217at2"/>
<feature type="region of interest" description="Disordered" evidence="8">
    <location>
        <begin position="280"/>
        <end position="310"/>
    </location>
</feature>
<organism evidence="12 14">
    <name type="scientific">Xanthomonas fragariae</name>
    <dbReference type="NCBI Taxonomy" id="48664"/>
    <lineage>
        <taxon>Bacteria</taxon>
        <taxon>Pseudomonadati</taxon>
        <taxon>Pseudomonadota</taxon>
        <taxon>Gammaproteobacteria</taxon>
        <taxon>Lysobacterales</taxon>
        <taxon>Lysobacteraceae</taxon>
        <taxon>Xanthomonas</taxon>
    </lineage>
</organism>
<feature type="transmembrane region" description="Helical" evidence="9">
    <location>
        <begin position="21"/>
        <end position="38"/>
    </location>
</feature>
<dbReference type="KEGG" id="xfr:BER92_09565"/>
<dbReference type="Pfam" id="PF13677">
    <property type="entry name" value="MotB_plug"/>
    <property type="match status" value="1"/>
</dbReference>
<proteinExistence type="inferred from homology"/>
<reference evidence="12 14" key="2">
    <citation type="submission" date="2017-05" db="EMBL/GenBank/DDBJ databases">
        <authorList>
            <person name="Song R."/>
            <person name="Chenine A.L."/>
            <person name="Ruprecht R.M."/>
        </authorList>
    </citation>
    <scope>NUCLEOTIDE SEQUENCE [LARGE SCALE GENOMIC DNA]</scope>
    <source>
        <strain evidence="12">PD5205</strain>
    </source>
</reference>
<evidence type="ECO:0000313" key="13">
    <source>
        <dbReference type="Proteomes" id="UP000195877"/>
    </source>
</evidence>
<name>A0A1Y6H7X0_9XANT</name>
<dbReference type="CDD" id="cd07185">
    <property type="entry name" value="OmpA_C-like"/>
    <property type="match status" value="1"/>
</dbReference>
<comment type="similarity">
    <text evidence="2">Belongs to the MotB family.</text>
</comment>
<accession>A0A1Y6H7X0</accession>
<dbReference type="RefSeq" id="WP_002806572.1">
    <property type="nucleotide sequence ID" value="NZ_CP016830.1"/>
</dbReference>
<evidence type="ECO:0000256" key="8">
    <source>
        <dbReference type="SAM" id="MobiDB-lite"/>
    </source>
</evidence>
<dbReference type="EMBL" id="LT853885">
    <property type="protein sequence ID" value="SMR03287.1"/>
    <property type="molecule type" value="Genomic_DNA"/>
</dbReference>
<dbReference type="EMBL" id="LT853882">
    <property type="protein sequence ID" value="SMQ99246.1"/>
    <property type="molecule type" value="Genomic_DNA"/>
</dbReference>